<dbReference type="Pfam" id="PF13508">
    <property type="entry name" value="Acetyltransf_7"/>
    <property type="match status" value="1"/>
</dbReference>
<evidence type="ECO:0000313" key="3">
    <source>
        <dbReference type="Proteomes" id="UP000006671"/>
    </source>
</evidence>
<dbReference type="CDD" id="cd04301">
    <property type="entry name" value="NAT_SF"/>
    <property type="match status" value="1"/>
</dbReference>
<protein>
    <recommendedName>
        <fullName evidence="1">N-acetyltransferase domain-containing protein</fullName>
    </recommendedName>
</protein>
<dbReference type="VEuPathDB" id="AmoebaDB:NAEGRDRAFT_45919"/>
<feature type="domain" description="N-acetyltransferase" evidence="1">
    <location>
        <begin position="19"/>
        <end position="195"/>
    </location>
</feature>
<dbReference type="KEGG" id="ngr:NAEGRDRAFT_45919"/>
<dbReference type="AlphaFoldDB" id="D2V1L8"/>
<dbReference type="InParanoid" id="D2V1L8"/>
<name>D2V1L8_NAEGR</name>
<dbReference type="InterPro" id="IPR000182">
    <property type="entry name" value="GNAT_dom"/>
</dbReference>
<dbReference type="eggNOG" id="ENOG502SWZ8">
    <property type="taxonomic scope" value="Eukaryota"/>
</dbReference>
<organism evidence="3">
    <name type="scientific">Naegleria gruberi</name>
    <name type="common">Amoeba</name>
    <dbReference type="NCBI Taxonomy" id="5762"/>
    <lineage>
        <taxon>Eukaryota</taxon>
        <taxon>Discoba</taxon>
        <taxon>Heterolobosea</taxon>
        <taxon>Tetramitia</taxon>
        <taxon>Eutetramitia</taxon>
        <taxon>Vahlkampfiidae</taxon>
        <taxon>Naegleria</taxon>
    </lineage>
</organism>
<dbReference type="OrthoDB" id="41532at2759"/>
<dbReference type="PROSITE" id="PS51186">
    <property type="entry name" value="GNAT"/>
    <property type="match status" value="1"/>
</dbReference>
<dbReference type="Gene3D" id="3.40.630.30">
    <property type="match status" value="1"/>
</dbReference>
<keyword evidence="3" id="KW-1185">Reference proteome</keyword>
<dbReference type="RefSeq" id="XP_002682078.1">
    <property type="nucleotide sequence ID" value="XM_002682032.1"/>
</dbReference>
<dbReference type="EMBL" id="GG738848">
    <property type="protein sequence ID" value="EFC49334.1"/>
    <property type="molecule type" value="Genomic_DNA"/>
</dbReference>
<sequence>MNDQQFRIEEIAGSYSCSAPVEQKKVAAQIVHQGLAERFGDEYDESFNQDLNDLDANYLVFCAMFSTSNNEMIGTGALSLEHFTSKLVENNHDQDSDNSKQRESENEYCLRVGRVSVIKEYRRKGLAFQIMKYLISKAGQLYVKLKDDENKVMKSWLVVETDTPWIEAVELYKKLGFIQVCERDGCVHFKKEIEM</sequence>
<gene>
    <name evidence="2" type="ORF">NAEGRDRAFT_45919</name>
</gene>
<reference evidence="2 3" key="1">
    <citation type="journal article" date="2010" name="Cell">
        <title>The genome of Naegleria gruberi illuminates early eukaryotic versatility.</title>
        <authorList>
            <person name="Fritz-Laylin L.K."/>
            <person name="Prochnik S.E."/>
            <person name="Ginger M.L."/>
            <person name="Dacks J.B."/>
            <person name="Carpenter M.L."/>
            <person name="Field M.C."/>
            <person name="Kuo A."/>
            <person name="Paredez A."/>
            <person name="Chapman J."/>
            <person name="Pham J."/>
            <person name="Shu S."/>
            <person name="Neupane R."/>
            <person name="Cipriano M."/>
            <person name="Mancuso J."/>
            <person name="Tu H."/>
            <person name="Salamov A."/>
            <person name="Lindquist E."/>
            <person name="Shapiro H."/>
            <person name="Lucas S."/>
            <person name="Grigoriev I.V."/>
            <person name="Cande W.Z."/>
            <person name="Fulton C."/>
            <person name="Rokhsar D.S."/>
            <person name="Dawson S.C."/>
        </authorList>
    </citation>
    <scope>NUCLEOTIDE SEQUENCE [LARGE SCALE GENOMIC DNA]</scope>
    <source>
        <strain evidence="2 3">NEG-M</strain>
    </source>
</reference>
<dbReference type="InterPro" id="IPR016181">
    <property type="entry name" value="Acyl_CoA_acyltransferase"/>
</dbReference>
<dbReference type="SUPFAM" id="SSF55729">
    <property type="entry name" value="Acyl-CoA N-acyltransferases (Nat)"/>
    <property type="match status" value="1"/>
</dbReference>
<evidence type="ECO:0000313" key="2">
    <source>
        <dbReference type="EMBL" id="EFC49334.1"/>
    </source>
</evidence>
<dbReference type="GO" id="GO:0016747">
    <property type="term" value="F:acyltransferase activity, transferring groups other than amino-acyl groups"/>
    <property type="evidence" value="ECO:0007669"/>
    <property type="project" value="InterPro"/>
</dbReference>
<dbReference type="Proteomes" id="UP000006671">
    <property type="component" value="Unassembled WGS sequence"/>
</dbReference>
<evidence type="ECO:0000259" key="1">
    <source>
        <dbReference type="PROSITE" id="PS51186"/>
    </source>
</evidence>
<proteinExistence type="predicted"/>
<accession>D2V1L8</accession>
<dbReference type="OMA" id="VETDTPW"/>
<dbReference type="GeneID" id="8850004"/>